<organism evidence="2">
    <name type="scientific">Arion vulgaris</name>
    <dbReference type="NCBI Taxonomy" id="1028688"/>
    <lineage>
        <taxon>Eukaryota</taxon>
        <taxon>Metazoa</taxon>
        <taxon>Spiralia</taxon>
        <taxon>Lophotrochozoa</taxon>
        <taxon>Mollusca</taxon>
        <taxon>Gastropoda</taxon>
        <taxon>Heterobranchia</taxon>
        <taxon>Euthyneura</taxon>
        <taxon>Panpulmonata</taxon>
        <taxon>Eupulmonata</taxon>
        <taxon>Stylommatophora</taxon>
        <taxon>Helicina</taxon>
        <taxon>Arionoidea</taxon>
        <taxon>Arionidae</taxon>
        <taxon>Arion</taxon>
    </lineage>
</organism>
<proteinExistence type="predicted"/>
<keyword evidence="1" id="KW-0472">Membrane</keyword>
<dbReference type="AlphaFoldDB" id="A0A0B6ZXA5"/>
<evidence type="ECO:0000256" key="1">
    <source>
        <dbReference type="SAM" id="Phobius"/>
    </source>
</evidence>
<protein>
    <submittedName>
        <fullName evidence="2">Uncharacterized protein</fullName>
    </submittedName>
</protein>
<reference evidence="2" key="1">
    <citation type="submission" date="2014-12" db="EMBL/GenBank/DDBJ databases">
        <title>Insight into the proteome of Arion vulgaris.</title>
        <authorList>
            <person name="Aradska J."/>
            <person name="Bulat T."/>
            <person name="Smidak R."/>
            <person name="Sarate P."/>
            <person name="Gangsoo J."/>
            <person name="Sialana F."/>
            <person name="Bilban M."/>
            <person name="Lubec G."/>
        </authorList>
    </citation>
    <scope>NUCLEOTIDE SEQUENCE</scope>
    <source>
        <tissue evidence="2">Skin</tissue>
    </source>
</reference>
<name>A0A0B6ZXA5_9EUPU</name>
<sequence length="61" mass="7032">LPVQERDRSTHSYSSLNCNNDGPIKLVSITVPPILLLSFLFYFCPISFLLSTYCQDFKLYI</sequence>
<feature type="non-terminal residue" evidence="2">
    <location>
        <position position="1"/>
    </location>
</feature>
<keyword evidence="1" id="KW-1133">Transmembrane helix</keyword>
<dbReference type="EMBL" id="HACG01026368">
    <property type="protein sequence ID" value="CEK73233.1"/>
    <property type="molecule type" value="Transcribed_RNA"/>
</dbReference>
<accession>A0A0B6ZXA5</accession>
<keyword evidence="1" id="KW-0812">Transmembrane</keyword>
<gene>
    <name evidence="2" type="primary">ORF85863</name>
</gene>
<evidence type="ECO:0000313" key="2">
    <source>
        <dbReference type="EMBL" id="CEK73233.1"/>
    </source>
</evidence>
<feature type="transmembrane region" description="Helical" evidence="1">
    <location>
        <begin position="34"/>
        <end position="54"/>
    </location>
</feature>